<dbReference type="OrthoDB" id="9803697at2"/>
<keyword evidence="2" id="KW-1185">Reference proteome</keyword>
<organism evidence="1 2">
    <name type="scientific">Nitrobacter vulgaris</name>
    <dbReference type="NCBI Taxonomy" id="29421"/>
    <lineage>
        <taxon>Bacteria</taxon>
        <taxon>Pseudomonadati</taxon>
        <taxon>Pseudomonadota</taxon>
        <taxon>Alphaproteobacteria</taxon>
        <taxon>Hyphomicrobiales</taxon>
        <taxon>Nitrobacteraceae</taxon>
        <taxon>Nitrobacter</taxon>
    </lineage>
</organism>
<accession>A0A1V4I2C1</accession>
<evidence type="ECO:0000313" key="1">
    <source>
        <dbReference type="EMBL" id="OPH83972.1"/>
    </source>
</evidence>
<dbReference type="InterPro" id="IPR018684">
    <property type="entry name" value="DUF2171"/>
</dbReference>
<comment type="caution">
    <text evidence="1">The sequence shown here is derived from an EMBL/GenBank/DDBJ whole genome shotgun (WGS) entry which is preliminary data.</text>
</comment>
<dbReference type="STRING" id="29421.B2M20_04225"/>
<proteinExistence type="predicted"/>
<evidence type="ECO:0000313" key="2">
    <source>
        <dbReference type="Proteomes" id="UP000189940"/>
    </source>
</evidence>
<dbReference type="EMBL" id="MWPQ01000018">
    <property type="protein sequence ID" value="OPH83972.1"/>
    <property type="molecule type" value="Genomic_DNA"/>
</dbReference>
<dbReference type="RefSeq" id="WP_079445845.1">
    <property type="nucleotide sequence ID" value="NZ_MWPQ01000018.1"/>
</dbReference>
<name>A0A1V4I2C1_NITVU</name>
<dbReference type="Proteomes" id="UP000189940">
    <property type="component" value="Unassembled WGS sequence"/>
</dbReference>
<protein>
    <recommendedName>
        <fullName evidence="3">DUF2171 domain-containing protein</fullName>
    </recommendedName>
</protein>
<gene>
    <name evidence="1" type="ORF">B2M20_04225</name>
</gene>
<dbReference type="Pfam" id="PF09939">
    <property type="entry name" value="DUF2171"/>
    <property type="match status" value="1"/>
</dbReference>
<sequence>MSEIRERMKVVDKHGAEVGIVDEVEGDRIKLEQGSDNQHHYVDKQLVAEVAGSTVKLSVEAKEVKRR</sequence>
<dbReference type="AlphaFoldDB" id="A0A1V4I2C1"/>
<reference evidence="1 2" key="1">
    <citation type="submission" date="2017-02" db="EMBL/GenBank/DDBJ databases">
        <title>Genome sequence of the nitrite-oxidizing bacterium Nitrobacter vulgaris strain Ab1.</title>
        <authorList>
            <person name="Mellbye B.L."/>
            <person name="Davis E.W."/>
            <person name="Spieck E."/>
            <person name="Chang J.H."/>
            <person name="Bottomley P.J."/>
            <person name="Sayavedra-Soto L.A."/>
        </authorList>
    </citation>
    <scope>NUCLEOTIDE SEQUENCE [LARGE SCALE GENOMIC DNA]</scope>
    <source>
        <strain evidence="1 2">Ab1</strain>
    </source>
</reference>
<evidence type="ECO:0008006" key="3">
    <source>
        <dbReference type="Google" id="ProtNLM"/>
    </source>
</evidence>